<keyword evidence="3" id="KW-1185">Reference proteome</keyword>
<reference evidence="2 3" key="1">
    <citation type="submission" date="2014-12" db="EMBL/GenBank/DDBJ databases">
        <title>Draft genome sequences of 10 type strains of Lactococcus.</title>
        <authorList>
            <person name="Sun Z."/>
            <person name="Zhong Z."/>
            <person name="Liu W."/>
            <person name="Zhang W."/>
            <person name="Zhang H."/>
        </authorList>
    </citation>
    <scope>NUCLEOTIDE SEQUENCE [LARGE SCALE GENOMIC DNA]</scope>
    <source>
        <strain evidence="2 3">JCM 16395</strain>
    </source>
</reference>
<evidence type="ECO:0000313" key="2">
    <source>
        <dbReference type="EMBL" id="PCS00199.1"/>
    </source>
</evidence>
<dbReference type="PROSITE" id="PS00383">
    <property type="entry name" value="TYR_PHOSPHATASE_1"/>
    <property type="match status" value="1"/>
</dbReference>
<dbReference type="PANTHER" id="PTHR31126:SF1">
    <property type="entry name" value="TYROSINE SPECIFIC PROTEIN PHOSPHATASES DOMAIN-CONTAINING PROTEIN"/>
    <property type="match status" value="1"/>
</dbReference>
<dbReference type="RefSeq" id="WP_054639685.1">
    <property type="nucleotide sequence ID" value="NZ_BBAL01000009.1"/>
</dbReference>
<proteinExistence type="inferred from homology"/>
<accession>A0A2A5RLL4</accession>
<dbReference type="OrthoDB" id="1188001at2"/>
<dbReference type="InterPro" id="IPR029021">
    <property type="entry name" value="Prot-tyrosine_phosphatase-like"/>
</dbReference>
<dbReference type="Proteomes" id="UP000218181">
    <property type="component" value="Unassembled WGS sequence"/>
</dbReference>
<evidence type="ECO:0008006" key="4">
    <source>
        <dbReference type="Google" id="ProtNLM"/>
    </source>
</evidence>
<dbReference type="Pfam" id="PF13350">
    <property type="entry name" value="Y_phosphatase3"/>
    <property type="match status" value="1"/>
</dbReference>
<dbReference type="EMBL" id="JXJU01000005">
    <property type="protein sequence ID" value="PCS00199.1"/>
    <property type="molecule type" value="Genomic_DNA"/>
</dbReference>
<dbReference type="Gene3D" id="3.90.190.10">
    <property type="entry name" value="Protein tyrosine phosphatase superfamily"/>
    <property type="match status" value="1"/>
</dbReference>
<dbReference type="PANTHER" id="PTHR31126">
    <property type="entry name" value="TYROSINE-PROTEIN PHOSPHATASE"/>
    <property type="match status" value="1"/>
</dbReference>
<comment type="similarity">
    <text evidence="1">Belongs to the protein-tyrosine phosphatase family.</text>
</comment>
<evidence type="ECO:0000313" key="3">
    <source>
        <dbReference type="Proteomes" id="UP000218181"/>
    </source>
</evidence>
<protein>
    <recommendedName>
        <fullName evidence="4">Protein tyrosine phosphatase</fullName>
    </recommendedName>
</protein>
<dbReference type="AlphaFoldDB" id="A0A2A5RLL4"/>
<dbReference type="InterPro" id="IPR016130">
    <property type="entry name" value="Tyr_Pase_AS"/>
</dbReference>
<dbReference type="SUPFAM" id="SSF52799">
    <property type="entry name" value="(Phosphotyrosine protein) phosphatases II"/>
    <property type="match status" value="1"/>
</dbReference>
<comment type="caution">
    <text evidence="2">The sequence shown here is derived from an EMBL/GenBank/DDBJ whole genome shotgun (WGS) entry which is preliminary data.</text>
</comment>
<organism evidence="2 3">
    <name type="scientific">Lactococcus fujiensis JCM 16395</name>
    <dbReference type="NCBI Taxonomy" id="1291764"/>
    <lineage>
        <taxon>Bacteria</taxon>
        <taxon>Bacillati</taxon>
        <taxon>Bacillota</taxon>
        <taxon>Bacilli</taxon>
        <taxon>Lactobacillales</taxon>
        <taxon>Streptococcaceae</taxon>
        <taxon>Lactococcus</taxon>
    </lineage>
</organism>
<dbReference type="InterPro" id="IPR026893">
    <property type="entry name" value="Tyr/Ser_Pase_IphP-type"/>
</dbReference>
<name>A0A2A5RLL4_9LACT</name>
<dbReference type="STRING" id="1291764.GCA_001311235_02349"/>
<evidence type="ECO:0000256" key="1">
    <source>
        <dbReference type="ARBA" id="ARBA00009580"/>
    </source>
</evidence>
<sequence length="247" mass="28634">MIANLRDLSYLKTENGMSIRSNKVIRSANLSQLSPKEITILEAMGIKTVIDMRTDSEIEQSPDVKLKDAKHIQLDIFKNSLQMSPSLKNMMTISSNVTDFMHDIYEGFVSDRSALDAYQQFIRILLEQEMNPVLFHCTFGKDRTGWGTALFLRLLGVSEEDIFADYLRSNIELKETNERLLSEIKRQYHLSDAILEKLKPAFEVDQKYLRLTFNKIDSEYGNFKNYVHEGLNISENEMKSLKEIYLL</sequence>
<gene>
    <name evidence="2" type="ORF">RT41_GL001510</name>
</gene>
<dbReference type="GO" id="GO:0004721">
    <property type="term" value="F:phosphoprotein phosphatase activity"/>
    <property type="evidence" value="ECO:0007669"/>
    <property type="project" value="InterPro"/>
</dbReference>